<dbReference type="AlphaFoldDB" id="A0A7X9FQG6"/>
<dbReference type="EMBL" id="JAAZON010000189">
    <property type="protein sequence ID" value="NMC62420.1"/>
    <property type="molecule type" value="Genomic_DNA"/>
</dbReference>
<dbReference type="Proteomes" id="UP000524246">
    <property type="component" value="Unassembled WGS sequence"/>
</dbReference>
<reference evidence="1 2" key="1">
    <citation type="journal article" date="2020" name="Biotechnol. Biofuels">
        <title>New insights from the biogas microbiome by comprehensive genome-resolved metagenomics of nearly 1600 species originating from multiple anaerobic digesters.</title>
        <authorList>
            <person name="Campanaro S."/>
            <person name="Treu L."/>
            <person name="Rodriguez-R L.M."/>
            <person name="Kovalovszki A."/>
            <person name="Ziels R.M."/>
            <person name="Maus I."/>
            <person name="Zhu X."/>
            <person name="Kougias P.G."/>
            <person name="Basile A."/>
            <person name="Luo G."/>
            <person name="Schluter A."/>
            <person name="Konstantinidis K.T."/>
            <person name="Angelidaki I."/>
        </authorList>
    </citation>
    <scope>NUCLEOTIDE SEQUENCE [LARGE SCALE GENOMIC DNA]</scope>
    <source>
        <strain evidence="1">AS27yjCOA_65</strain>
    </source>
</reference>
<proteinExistence type="predicted"/>
<feature type="non-terminal residue" evidence="1">
    <location>
        <position position="1"/>
    </location>
</feature>
<sequence>FLYQDNPTDWFSAFEPGSQTRTDIFNMQETGYNFGQHMSRMSNPGLRGWFFMATYTQPCTDDWASNQFLMIEIANYNRKNPDGSANPPRLWRIGSSQNGPYAVCGSDKDYFAEGFAMLDYEGKNIFVGSNWNRKDNLELYKLELPTTWYETLNGNIKYPQAPTGLTIKN</sequence>
<gene>
    <name evidence="1" type="ORF">GYA55_04560</name>
</gene>
<comment type="caution">
    <text evidence="1">The sequence shown here is derived from an EMBL/GenBank/DDBJ whole genome shotgun (WGS) entry which is preliminary data.</text>
</comment>
<evidence type="ECO:0000313" key="2">
    <source>
        <dbReference type="Proteomes" id="UP000524246"/>
    </source>
</evidence>
<evidence type="ECO:0000313" key="1">
    <source>
        <dbReference type="EMBL" id="NMC62420.1"/>
    </source>
</evidence>
<accession>A0A7X9FQG6</accession>
<organism evidence="1 2">
    <name type="scientific">SAR324 cluster bacterium</name>
    <dbReference type="NCBI Taxonomy" id="2024889"/>
    <lineage>
        <taxon>Bacteria</taxon>
        <taxon>Deltaproteobacteria</taxon>
        <taxon>SAR324 cluster</taxon>
    </lineage>
</organism>
<protein>
    <submittedName>
        <fullName evidence="1">Uncharacterized protein</fullName>
    </submittedName>
</protein>
<name>A0A7X9FQG6_9DELT</name>